<dbReference type="EMBL" id="CP045226">
    <property type="protein sequence ID" value="QFS43736.1"/>
    <property type="molecule type" value="Genomic_DNA"/>
</dbReference>
<dbReference type="Proteomes" id="UP000326678">
    <property type="component" value="Chromosome Gxm1"/>
</dbReference>
<protein>
    <submittedName>
        <fullName evidence="1">Uncharacterized protein</fullName>
    </submittedName>
</protein>
<evidence type="ECO:0000313" key="1">
    <source>
        <dbReference type="EMBL" id="QFS43736.1"/>
    </source>
</evidence>
<evidence type="ECO:0000313" key="2">
    <source>
        <dbReference type="Proteomes" id="UP000326678"/>
    </source>
</evidence>
<gene>
    <name evidence="1" type="ORF">GXM_01209</name>
</gene>
<proteinExistence type="predicted"/>
<dbReference type="KEGG" id="nsh:GXM_01209"/>
<keyword evidence="2" id="KW-1185">Reference proteome</keyword>
<sequence length="323" mass="33887">MIPLILGAIALGTAAFGAVKGAEGFGNMNEAKEIGERAQNRHSYAVSELKADWEATNELAEEYGQLQLDVMMTTVGRFLDFIERNIGKAKQSEKEFLEGLEGISVQQIKEYKAAAVEAEQFFNGGTKAIGAAAAGYGGAMSLATSVGVASTGTLIGGLSGAAAWNATLAWLGGGSLAAGGGGMALGSLVLGGITVGPAVLIGGFVLAGEGEKALTKAWQYNAEVNTAIIKIEAARDFMEQVRQRITELQVVFECLNESAILGLEELESLPSFDKNRDASKFQKVALFVKALAEIMKTPVLDSEGQLNPITATIKAKYRTWGGN</sequence>
<reference evidence="1 2" key="1">
    <citation type="submission" date="2019-10" db="EMBL/GenBank/DDBJ databases">
        <title>Genomic and transcriptomic insights into the perfect genentic adaptation of a filamentous nitrogen-fixing cyanobacterium to rice fields.</title>
        <authorList>
            <person name="Chen Z."/>
        </authorList>
    </citation>
    <scope>NUCLEOTIDE SEQUENCE [LARGE SCALE GENOMIC DNA]</scope>
    <source>
        <strain evidence="1">CCNUC1</strain>
    </source>
</reference>
<dbReference type="AlphaFoldDB" id="A0A5P8VUC2"/>
<accession>A0A5P8VUC2</accession>
<name>A0A5P8VUC2_9NOSO</name>
<dbReference type="RefSeq" id="WP_152588368.1">
    <property type="nucleotide sequence ID" value="NZ_CP045226.1"/>
</dbReference>
<organism evidence="1 2">
    <name type="scientific">Nostoc sphaeroides CCNUC1</name>
    <dbReference type="NCBI Taxonomy" id="2653204"/>
    <lineage>
        <taxon>Bacteria</taxon>
        <taxon>Bacillati</taxon>
        <taxon>Cyanobacteriota</taxon>
        <taxon>Cyanophyceae</taxon>
        <taxon>Nostocales</taxon>
        <taxon>Nostocaceae</taxon>
        <taxon>Nostoc</taxon>
    </lineage>
</organism>